<dbReference type="EMBL" id="JACGWO010000005">
    <property type="protein sequence ID" value="KAK4426942.1"/>
    <property type="molecule type" value="Genomic_DNA"/>
</dbReference>
<proteinExistence type="predicted"/>
<dbReference type="AlphaFoldDB" id="A0AAE1YBI2"/>
<name>A0AAE1YBI2_9LAMI</name>
<reference evidence="1" key="2">
    <citation type="journal article" date="2024" name="Plant">
        <title>Genomic evolution and insights into agronomic trait innovations of Sesamum species.</title>
        <authorList>
            <person name="Miao H."/>
            <person name="Wang L."/>
            <person name="Qu L."/>
            <person name="Liu H."/>
            <person name="Sun Y."/>
            <person name="Le M."/>
            <person name="Wang Q."/>
            <person name="Wei S."/>
            <person name="Zheng Y."/>
            <person name="Lin W."/>
            <person name="Duan Y."/>
            <person name="Cao H."/>
            <person name="Xiong S."/>
            <person name="Wang X."/>
            <person name="Wei L."/>
            <person name="Li C."/>
            <person name="Ma Q."/>
            <person name="Ju M."/>
            <person name="Zhao R."/>
            <person name="Li G."/>
            <person name="Mu C."/>
            <person name="Tian Q."/>
            <person name="Mei H."/>
            <person name="Zhang T."/>
            <person name="Gao T."/>
            <person name="Zhang H."/>
        </authorList>
    </citation>
    <scope>NUCLEOTIDE SEQUENCE</scope>
    <source>
        <strain evidence="1">3651</strain>
    </source>
</reference>
<evidence type="ECO:0000313" key="1">
    <source>
        <dbReference type="EMBL" id="KAK4426942.1"/>
    </source>
</evidence>
<reference evidence="1" key="1">
    <citation type="submission" date="2020-06" db="EMBL/GenBank/DDBJ databases">
        <authorList>
            <person name="Li T."/>
            <person name="Hu X."/>
            <person name="Zhang T."/>
            <person name="Song X."/>
            <person name="Zhang H."/>
            <person name="Dai N."/>
            <person name="Sheng W."/>
            <person name="Hou X."/>
            <person name="Wei L."/>
        </authorList>
    </citation>
    <scope>NUCLEOTIDE SEQUENCE</scope>
    <source>
        <strain evidence="1">3651</strain>
        <tissue evidence="1">Leaf</tissue>
    </source>
</reference>
<keyword evidence="2" id="KW-1185">Reference proteome</keyword>
<sequence>MSVCNTIVGIVKHSFQIHLVLVGGCTRVGVSCTEPGSGGPGVFFHDVLGPLDASVPEGNGRKSPGAMGGVEKCCSNSGQLPEGAEMRGDRRVRTQAGVGYEGGLCVLIKVWPAAVVCWGC</sequence>
<gene>
    <name evidence="1" type="ORF">Salat_1463000</name>
</gene>
<organism evidence="1 2">
    <name type="scientific">Sesamum alatum</name>
    <dbReference type="NCBI Taxonomy" id="300844"/>
    <lineage>
        <taxon>Eukaryota</taxon>
        <taxon>Viridiplantae</taxon>
        <taxon>Streptophyta</taxon>
        <taxon>Embryophyta</taxon>
        <taxon>Tracheophyta</taxon>
        <taxon>Spermatophyta</taxon>
        <taxon>Magnoliopsida</taxon>
        <taxon>eudicotyledons</taxon>
        <taxon>Gunneridae</taxon>
        <taxon>Pentapetalae</taxon>
        <taxon>asterids</taxon>
        <taxon>lamiids</taxon>
        <taxon>Lamiales</taxon>
        <taxon>Pedaliaceae</taxon>
        <taxon>Sesamum</taxon>
    </lineage>
</organism>
<accession>A0AAE1YBI2</accession>
<evidence type="ECO:0000313" key="2">
    <source>
        <dbReference type="Proteomes" id="UP001293254"/>
    </source>
</evidence>
<dbReference type="Proteomes" id="UP001293254">
    <property type="component" value="Unassembled WGS sequence"/>
</dbReference>
<protein>
    <submittedName>
        <fullName evidence="1">Uncharacterized protein</fullName>
    </submittedName>
</protein>
<comment type="caution">
    <text evidence="1">The sequence shown here is derived from an EMBL/GenBank/DDBJ whole genome shotgun (WGS) entry which is preliminary data.</text>
</comment>